<dbReference type="Proteomes" id="UP000034103">
    <property type="component" value="Chromosome"/>
</dbReference>
<proteinExistence type="predicted"/>
<accession>A0A0F6RJC2</accession>
<dbReference type="EMBL" id="CP011304">
    <property type="protein sequence ID" value="AKE62795.1"/>
    <property type="molecule type" value="Genomic_DNA"/>
</dbReference>
<sequence length="52" mass="5773">MLVSRSTESVSVLSIELTSSIADNFRVEVNLFSHRLPAIPWGNSQKLLKADD</sequence>
<gene>
    <name evidence="1" type="ORF">MYAER_0433</name>
</gene>
<name>A0A0F6RJC2_MICAE</name>
<dbReference type="AlphaFoldDB" id="A0A0F6RJC2"/>
<organism evidence="1 2">
    <name type="scientific">Microcystis aeruginosa NIES-2549</name>
    <dbReference type="NCBI Taxonomy" id="1641812"/>
    <lineage>
        <taxon>Bacteria</taxon>
        <taxon>Bacillati</taxon>
        <taxon>Cyanobacteriota</taxon>
        <taxon>Cyanophyceae</taxon>
        <taxon>Oscillatoriophycideae</taxon>
        <taxon>Chroococcales</taxon>
        <taxon>Microcystaceae</taxon>
        <taxon>Microcystis</taxon>
    </lineage>
</organism>
<dbReference type="HOGENOM" id="CLU_3081761_0_0_3"/>
<protein>
    <submittedName>
        <fullName evidence="1">Uncharacterized protein</fullName>
    </submittedName>
</protein>
<evidence type="ECO:0000313" key="2">
    <source>
        <dbReference type="Proteomes" id="UP000034103"/>
    </source>
</evidence>
<evidence type="ECO:0000313" key="1">
    <source>
        <dbReference type="EMBL" id="AKE62795.1"/>
    </source>
</evidence>
<reference evidence="1 2" key="1">
    <citation type="journal article" date="2015" name="Genome Announc.">
        <title>Complete Genome Sequence of Microcystis aeruginosa NIES-2549, a Bloom-Forming Cyanobacterium from Lake Kasumigaura, Japan.</title>
        <authorList>
            <person name="Yamaguchi H."/>
            <person name="Suzuki S."/>
            <person name="Tanabe Y."/>
            <person name="Osana Y."/>
            <person name="Shimura Y."/>
            <person name="Ishida K."/>
            <person name="Kawachi M."/>
        </authorList>
    </citation>
    <scope>NUCLEOTIDE SEQUENCE [LARGE SCALE GENOMIC DNA]</scope>
    <source>
        <strain evidence="1 2">NIES-2549</strain>
    </source>
</reference>